<dbReference type="PANTHER" id="PTHR46221:SF3">
    <property type="entry name" value="FERM AND PDZ DOMAIN-CONTAINING PROTEIN 4"/>
    <property type="match status" value="1"/>
</dbReference>
<evidence type="ECO:0000313" key="4">
    <source>
        <dbReference type="Proteomes" id="UP001153636"/>
    </source>
</evidence>
<dbReference type="SUPFAM" id="SSF54236">
    <property type="entry name" value="Ubiquitin-like"/>
    <property type="match status" value="1"/>
</dbReference>
<dbReference type="InterPro" id="IPR035963">
    <property type="entry name" value="FERM_2"/>
</dbReference>
<dbReference type="AlphaFoldDB" id="A0A9P0CIE1"/>
<organism evidence="3 4">
    <name type="scientific">Psylliodes chrysocephalus</name>
    <dbReference type="NCBI Taxonomy" id="3402493"/>
    <lineage>
        <taxon>Eukaryota</taxon>
        <taxon>Metazoa</taxon>
        <taxon>Ecdysozoa</taxon>
        <taxon>Arthropoda</taxon>
        <taxon>Hexapoda</taxon>
        <taxon>Insecta</taxon>
        <taxon>Pterygota</taxon>
        <taxon>Neoptera</taxon>
        <taxon>Endopterygota</taxon>
        <taxon>Coleoptera</taxon>
        <taxon>Polyphaga</taxon>
        <taxon>Cucujiformia</taxon>
        <taxon>Chrysomeloidea</taxon>
        <taxon>Chrysomelidae</taxon>
        <taxon>Galerucinae</taxon>
        <taxon>Alticini</taxon>
        <taxon>Psylliodes</taxon>
    </lineage>
</organism>
<dbReference type="CDD" id="cd17088">
    <property type="entry name" value="FERM_F1_FRMPD1_like"/>
    <property type="match status" value="1"/>
</dbReference>
<dbReference type="GO" id="GO:0009887">
    <property type="term" value="P:animal organ morphogenesis"/>
    <property type="evidence" value="ECO:0007669"/>
    <property type="project" value="UniProtKB-ARBA"/>
</dbReference>
<gene>
    <name evidence="3" type="ORF">PSYICH_LOCUS1517</name>
</gene>
<keyword evidence="4" id="KW-1185">Reference proteome</keyword>
<sequence>MVVPPMANVLKVFLENGQTKSFKYDAWTTVQDVVTSLESKLCLQATEHFSLVVEHIKSLKRNKLTLLDPQDLLARIASRPGAHKLRCLFRVAFVPASAAALAQKDLHALDYLYTQCCNDVIQERFAPELQYDTALRLAALHIYQHALAHNVQASKLTVKTVEREFGLERFIPASLLENIKRKEIRKLIGHFLKLHSSMAGLGKQLTPLQAKLHYLDIVGQLPSYGAKCFSAGPRGDTMERVILVSPKFGISQITGTRKSVPIPIANIEDMRCLEVRSEDEVTRTVLIHLQNEKIVPISLEERDACELTLVLRGYFKLATNQNLPVDQEEPPQIEDLAPPYLSQHKVVPEKWSFIDQSCLKTSCFAVMPIYKNINKKTNGLYNTVGRQSKQPLMIQYSLDNNMNRSIADRNRFFSVDNGKPNHVDSEAYENGILEARNDEIFRRVQEMQQLVEYSEQYLTEQENLERLNSLAEWQETSVDVESDNDEPGKLKHSDSLLLLNKGHSGIERRHSFTSAAIELLRQETVCSESDNESIYTPSNSPKHKLLPNNLDNKLNRVSFGLRSPDGHTEKEQDLQAYLQYLRESKKNEDNISSGDTESINDMYIFDPDIIDLTLLPPPSTPDELDCALPTPINVPPRSFADSIDKLNKLGILDEHQDLEDFLASVTVLPPTQKLTPSVELTPEEIMSYIIPPPPLQNSTENLTITQREFIPTTQSRDVVDGTSAVSTSKVIEYATFERKGPFSCCAKNKTEKNLKVNENIQPLPRRSSDEKPPERPPKTVAPERQRSHSLTTGIIPACDFPPPKLPPRGENNHQPPPHLFLPPKKPPLPPVPSLEVLRQKKSVQQMKAAIETRTASIGSPLFQRSRNVSNDLEASAVGTENGSPCLRHATAVSTPTSPHLGRNAHLKLVPVLLDSPDSPKLSSTQLQETSLARSPNHISNSSDLFDRFRSSFKSSEVNDSLQKRNGCTSNREDLLQKTDLAMTNLLLRLDQVAAQCTAAQLHGGGRLISEEKFQAAKEELTSQSLQLVTSSKMLVIAMSDPSLPDLPENLAICLTILRRLTELCQDLTNHTTAPLQTRNLILKVHDVTAAFRTLLNSNIDRSSQKAIEDHLASQAESLANVLATLLRSLRVFSP</sequence>
<evidence type="ECO:0000256" key="1">
    <source>
        <dbReference type="SAM" id="MobiDB-lite"/>
    </source>
</evidence>
<dbReference type="InterPro" id="IPR029071">
    <property type="entry name" value="Ubiquitin-like_domsf"/>
</dbReference>
<dbReference type="InterPro" id="IPR019748">
    <property type="entry name" value="FERM_central"/>
</dbReference>
<evidence type="ECO:0000259" key="2">
    <source>
        <dbReference type="PROSITE" id="PS50057"/>
    </source>
</evidence>
<dbReference type="GO" id="GO:0071944">
    <property type="term" value="C:cell periphery"/>
    <property type="evidence" value="ECO:0007669"/>
    <property type="project" value="UniProtKB-ARBA"/>
</dbReference>
<dbReference type="InterPro" id="IPR019749">
    <property type="entry name" value="Band_41_domain"/>
</dbReference>
<dbReference type="Pfam" id="PF00373">
    <property type="entry name" value="FERM_M"/>
    <property type="match status" value="1"/>
</dbReference>
<dbReference type="Gene3D" id="1.20.80.10">
    <property type="match status" value="1"/>
</dbReference>
<dbReference type="InterPro" id="IPR014352">
    <property type="entry name" value="FERM/acyl-CoA-bd_prot_sf"/>
</dbReference>
<dbReference type="PROSITE" id="PS50057">
    <property type="entry name" value="FERM_3"/>
    <property type="match status" value="1"/>
</dbReference>
<dbReference type="InterPro" id="IPR000299">
    <property type="entry name" value="FERM_domain"/>
</dbReference>
<dbReference type="CDD" id="cd14473">
    <property type="entry name" value="FERM_B-lobe"/>
    <property type="match status" value="1"/>
</dbReference>
<dbReference type="SUPFAM" id="SSF47031">
    <property type="entry name" value="Second domain of FERM"/>
    <property type="match status" value="1"/>
</dbReference>
<feature type="compositionally biased region" description="Basic and acidic residues" evidence="1">
    <location>
        <begin position="766"/>
        <end position="786"/>
    </location>
</feature>
<dbReference type="EMBL" id="OV651822">
    <property type="protein sequence ID" value="CAH1100420.1"/>
    <property type="molecule type" value="Genomic_DNA"/>
</dbReference>
<dbReference type="Pfam" id="PF21989">
    <property type="entry name" value="RA_2"/>
    <property type="match status" value="1"/>
</dbReference>
<feature type="compositionally biased region" description="Pro residues" evidence="1">
    <location>
        <begin position="814"/>
        <end position="828"/>
    </location>
</feature>
<dbReference type="Gene3D" id="3.10.20.90">
    <property type="entry name" value="Phosphatidylinositol 3-kinase Catalytic Subunit, Chain A, domain 1"/>
    <property type="match status" value="1"/>
</dbReference>
<feature type="compositionally biased region" description="Polar residues" evidence="1">
    <location>
        <begin position="924"/>
        <end position="938"/>
    </location>
</feature>
<dbReference type="OrthoDB" id="5859304at2759"/>
<accession>A0A9P0CIE1</accession>
<dbReference type="PANTHER" id="PTHR46221">
    <property type="entry name" value="FERM AND PDZ DOMAIN-CONTAINING PROTEIN FAMILY MEMBER"/>
    <property type="match status" value="1"/>
</dbReference>
<dbReference type="SMART" id="SM00295">
    <property type="entry name" value="B41"/>
    <property type="match status" value="1"/>
</dbReference>
<reference evidence="3" key="1">
    <citation type="submission" date="2022-01" db="EMBL/GenBank/DDBJ databases">
        <authorList>
            <person name="King R."/>
        </authorList>
    </citation>
    <scope>NUCLEOTIDE SEQUENCE</scope>
</reference>
<proteinExistence type="predicted"/>
<dbReference type="GO" id="GO:0030182">
    <property type="term" value="P:neuron differentiation"/>
    <property type="evidence" value="ECO:0007669"/>
    <property type="project" value="UniProtKB-ARBA"/>
</dbReference>
<dbReference type="Proteomes" id="UP001153636">
    <property type="component" value="Chromosome 10"/>
</dbReference>
<name>A0A9P0CIE1_9CUCU</name>
<feature type="domain" description="FERM" evidence="2">
    <location>
        <begin position="8"/>
        <end position="322"/>
    </location>
</feature>
<protein>
    <recommendedName>
        <fullName evidence="2">FERM domain-containing protein</fullName>
    </recommendedName>
</protein>
<evidence type="ECO:0000313" key="3">
    <source>
        <dbReference type="EMBL" id="CAH1100420.1"/>
    </source>
</evidence>
<feature type="region of interest" description="Disordered" evidence="1">
    <location>
        <begin position="755"/>
        <end position="828"/>
    </location>
</feature>
<feature type="region of interest" description="Disordered" evidence="1">
    <location>
        <begin position="918"/>
        <end position="938"/>
    </location>
</feature>